<evidence type="ECO:0000256" key="6">
    <source>
        <dbReference type="ARBA" id="ARBA00022801"/>
    </source>
</evidence>
<evidence type="ECO:0000256" key="10">
    <source>
        <dbReference type="RuleBase" id="RU003476"/>
    </source>
</evidence>
<dbReference type="GO" id="GO:0019677">
    <property type="term" value="P:NAD+ catabolic process"/>
    <property type="evidence" value="ECO:0007669"/>
    <property type="project" value="TreeGrafter"/>
</dbReference>
<comment type="cofactor">
    <cofactor evidence="1">
        <name>Mg(2+)</name>
        <dbReference type="ChEBI" id="CHEBI:18420"/>
    </cofactor>
</comment>
<evidence type="ECO:0000256" key="1">
    <source>
        <dbReference type="ARBA" id="ARBA00001946"/>
    </source>
</evidence>
<dbReference type="NCBIfam" id="NF001299">
    <property type="entry name" value="PRK00241.1"/>
    <property type="match status" value="1"/>
</dbReference>
<evidence type="ECO:0000256" key="4">
    <source>
        <dbReference type="ARBA" id="ARBA00012381"/>
    </source>
</evidence>
<dbReference type="CDD" id="cd03429">
    <property type="entry name" value="NUDIX_NADH_pyrophosphatase_Nudt13"/>
    <property type="match status" value="1"/>
</dbReference>
<comment type="similarity">
    <text evidence="3">Belongs to the Nudix hydrolase family. NudC subfamily.</text>
</comment>
<dbReference type="InterPro" id="IPR015376">
    <property type="entry name" value="Znr_NADH_PPase"/>
</dbReference>
<dbReference type="Pfam" id="PF09297">
    <property type="entry name" value="Zn_ribbon_NUD"/>
    <property type="match status" value="1"/>
</dbReference>
<gene>
    <name evidence="12" type="primary">nudC</name>
    <name evidence="12" type="ORF">J5O05_00240</name>
</gene>
<proteinExistence type="inferred from homology"/>
<dbReference type="InterPro" id="IPR015375">
    <property type="entry name" value="NADH_PPase-like_N"/>
</dbReference>
<dbReference type="EMBL" id="CP072133">
    <property type="protein sequence ID" value="QTH71468.1"/>
    <property type="molecule type" value="Genomic_DNA"/>
</dbReference>
<name>A0A975HKW5_9GAMM</name>
<evidence type="ECO:0000259" key="11">
    <source>
        <dbReference type="PROSITE" id="PS51462"/>
    </source>
</evidence>
<keyword evidence="6 10" id="KW-0378">Hydrolase</keyword>
<evidence type="ECO:0000256" key="2">
    <source>
        <dbReference type="ARBA" id="ARBA00001947"/>
    </source>
</evidence>
<dbReference type="GO" id="GO:0046872">
    <property type="term" value="F:metal ion binding"/>
    <property type="evidence" value="ECO:0007669"/>
    <property type="project" value="UniProtKB-KW"/>
</dbReference>
<dbReference type="InterPro" id="IPR020476">
    <property type="entry name" value="Nudix_hydrolase"/>
</dbReference>
<sequence>MLFYTQLPLNRHSQERKDSNWLLQKQTSNSRWVLVKNNQSLFKKDQPELVFLNYEQVRNLPLWDAIFLGAMENSGYFAIDVSEVADDVLETYTEQHEFKDIRSYGMVVDMALGSIASLSRGLCHWHATHRFCGRCGSKNKLIEAGHARLCTNDACKHMTFPRTDPAVIMLVTHVFPDGVERCLMGRQAAWPEGVYSTLAGFVDPGESLEQAVIREVEEEAGVQVQEVEYVASQSWPFPSSIMLGFFAKTNNPEIYVDKDELDDAKWFSRKDLNDFSEWGHQEPGYKLTRKDSISRYLVETWRNQGE</sequence>
<dbReference type="PANTHER" id="PTHR42904">
    <property type="entry name" value="NUDIX HYDROLASE, NUDC SUBFAMILY"/>
    <property type="match status" value="1"/>
</dbReference>
<dbReference type="GO" id="GO:0035529">
    <property type="term" value="F:NADH pyrophosphatase activity"/>
    <property type="evidence" value="ECO:0007669"/>
    <property type="project" value="TreeGrafter"/>
</dbReference>
<keyword evidence="5" id="KW-0479">Metal-binding</keyword>
<keyword evidence="7" id="KW-0460">Magnesium</keyword>
<dbReference type="Gene3D" id="3.90.79.10">
    <property type="entry name" value="Nucleoside Triphosphate Pyrophosphohydrolase"/>
    <property type="match status" value="1"/>
</dbReference>
<organism evidence="12 13">
    <name type="scientific">Pseudoalteromonas xiamenensis</name>
    <dbReference type="NCBI Taxonomy" id="882626"/>
    <lineage>
        <taxon>Bacteria</taxon>
        <taxon>Pseudomonadati</taxon>
        <taxon>Pseudomonadota</taxon>
        <taxon>Gammaproteobacteria</taxon>
        <taxon>Alteromonadales</taxon>
        <taxon>Pseudoalteromonadaceae</taxon>
        <taxon>Pseudoalteromonas</taxon>
    </lineage>
</organism>
<dbReference type="EC" id="3.6.1.22" evidence="4"/>
<dbReference type="PRINTS" id="PR00502">
    <property type="entry name" value="NUDIXFAMILY"/>
</dbReference>
<dbReference type="AlphaFoldDB" id="A0A975HKW5"/>
<dbReference type="KEGG" id="pxi:J5O05_00240"/>
<dbReference type="PROSITE" id="PS51462">
    <property type="entry name" value="NUDIX"/>
    <property type="match status" value="1"/>
</dbReference>
<keyword evidence="13" id="KW-1185">Reference proteome</keyword>
<dbReference type="Pfam" id="PF00293">
    <property type="entry name" value="NUDIX"/>
    <property type="match status" value="1"/>
</dbReference>
<dbReference type="InterPro" id="IPR015797">
    <property type="entry name" value="NUDIX_hydrolase-like_dom_sf"/>
</dbReference>
<dbReference type="InterPro" id="IPR050241">
    <property type="entry name" value="NAD-cap_RNA_hydrolase_NudC"/>
</dbReference>
<evidence type="ECO:0000256" key="3">
    <source>
        <dbReference type="ARBA" id="ARBA00009595"/>
    </source>
</evidence>
<evidence type="ECO:0000256" key="8">
    <source>
        <dbReference type="ARBA" id="ARBA00023027"/>
    </source>
</evidence>
<dbReference type="Pfam" id="PF09296">
    <property type="entry name" value="NUDIX-like"/>
    <property type="match status" value="1"/>
</dbReference>
<evidence type="ECO:0000256" key="9">
    <source>
        <dbReference type="ARBA" id="ARBA00023679"/>
    </source>
</evidence>
<protein>
    <recommendedName>
        <fullName evidence="4">NAD(+) diphosphatase</fullName>
        <ecNumber evidence="4">3.6.1.22</ecNumber>
    </recommendedName>
</protein>
<dbReference type="InterPro" id="IPR020084">
    <property type="entry name" value="NUDIX_hydrolase_CS"/>
</dbReference>
<dbReference type="GO" id="GO:0005829">
    <property type="term" value="C:cytosol"/>
    <property type="evidence" value="ECO:0007669"/>
    <property type="project" value="TreeGrafter"/>
</dbReference>
<evidence type="ECO:0000313" key="12">
    <source>
        <dbReference type="EMBL" id="QTH71468.1"/>
    </source>
</evidence>
<dbReference type="RefSeq" id="WP_208843095.1">
    <property type="nucleotide sequence ID" value="NZ_CP072133.1"/>
</dbReference>
<comment type="catalytic activity">
    <reaction evidence="9">
        <text>a 5'-end NAD(+)-phospho-ribonucleoside in mRNA + H2O = a 5'-end phospho-adenosine-phospho-ribonucleoside in mRNA + beta-nicotinamide D-ribonucleotide + 2 H(+)</text>
        <dbReference type="Rhea" id="RHEA:60876"/>
        <dbReference type="Rhea" id="RHEA-COMP:15698"/>
        <dbReference type="Rhea" id="RHEA-COMP:15719"/>
        <dbReference type="ChEBI" id="CHEBI:14649"/>
        <dbReference type="ChEBI" id="CHEBI:15377"/>
        <dbReference type="ChEBI" id="CHEBI:15378"/>
        <dbReference type="ChEBI" id="CHEBI:144029"/>
        <dbReference type="ChEBI" id="CHEBI:144051"/>
    </reaction>
    <physiologicalReaction direction="left-to-right" evidence="9">
        <dbReference type="Rhea" id="RHEA:60877"/>
    </physiologicalReaction>
</comment>
<accession>A0A975HKW5</accession>
<dbReference type="GO" id="GO:0006742">
    <property type="term" value="P:NADP+ catabolic process"/>
    <property type="evidence" value="ECO:0007669"/>
    <property type="project" value="TreeGrafter"/>
</dbReference>
<evidence type="ECO:0000256" key="7">
    <source>
        <dbReference type="ARBA" id="ARBA00022842"/>
    </source>
</evidence>
<dbReference type="InterPro" id="IPR000086">
    <property type="entry name" value="NUDIX_hydrolase_dom"/>
</dbReference>
<dbReference type="SUPFAM" id="SSF55811">
    <property type="entry name" value="Nudix"/>
    <property type="match status" value="1"/>
</dbReference>
<dbReference type="PANTHER" id="PTHR42904:SF6">
    <property type="entry name" value="NAD-CAPPED RNA HYDROLASE NUDT12"/>
    <property type="match status" value="1"/>
</dbReference>
<evidence type="ECO:0000256" key="5">
    <source>
        <dbReference type="ARBA" id="ARBA00022723"/>
    </source>
</evidence>
<dbReference type="Gene3D" id="3.90.79.20">
    <property type="match status" value="1"/>
</dbReference>
<evidence type="ECO:0000313" key="13">
    <source>
        <dbReference type="Proteomes" id="UP000664904"/>
    </source>
</evidence>
<comment type="cofactor">
    <cofactor evidence="2">
        <name>Zn(2+)</name>
        <dbReference type="ChEBI" id="CHEBI:29105"/>
    </cofactor>
</comment>
<dbReference type="PROSITE" id="PS00893">
    <property type="entry name" value="NUDIX_BOX"/>
    <property type="match status" value="1"/>
</dbReference>
<dbReference type="Proteomes" id="UP000664904">
    <property type="component" value="Chromosome"/>
</dbReference>
<reference evidence="12" key="1">
    <citation type="submission" date="2021-03" db="EMBL/GenBank/DDBJ databases">
        <title>Complete Genome of Pseudoalteromonas xiamenensis STKMTI.2, a new potential marine bacterium producing anti-Vibrio compounds.</title>
        <authorList>
            <person name="Handayani D.P."/>
            <person name="Isnansetyo A."/>
            <person name="Istiqomah I."/>
            <person name="Jumina J."/>
        </authorList>
    </citation>
    <scope>NUCLEOTIDE SEQUENCE</scope>
    <source>
        <strain evidence="12">STKMTI.2</strain>
    </source>
</reference>
<feature type="domain" description="Nudix hydrolase" evidence="11">
    <location>
        <begin position="161"/>
        <end position="290"/>
    </location>
</feature>
<keyword evidence="8" id="KW-0520">NAD</keyword>
<dbReference type="InterPro" id="IPR049734">
    <property type="entry name" value="NudC-like_C"/>
</dbReference>